<name>A0ABQ1L5J1_9SPHI</name>
<organism evidence="2 3">
    <name type="scientific">Parapedobacter defluvii</name>
    <dbReference type="NCBI Taxonomy" id="2045106"/>
    <lineage>
        <taxon>Bacteria</taxon>
        <taxon>Pseudomonadati</taxon>
        <taxon>Bacteroidota</taxon>
        <taxon>Sphingobacteriia</taxon>
        <taxon>Sphingobacteriales</taxon>
        <taxon>Sphingobacteriaceae</taxon>
        <taxon>Parapedobacter</taxon>
    </lineage>
</organism>
<dbReference type="Gene3D" id="3.40.50.1820">
    <property type="entry name" value="alpha/beta hydrolase"/>
    <property type="match status" value="2"/>
</dbReference>
<dbReference type="Proteomes" id="UP000597338">
    <property type="component" value="Unassembled WGS sequence"/>
</dbReference>
<dbReference type="PANTHER" id="PTHR22946">
    <property type="entry name" value="DIENELACTONE HYDROLASE DOMAIN-CONTAINING PROTEIN-RELATED"/>
    <property type="match status" value="1"/>
</dbReference>
<evidence type="ECO:0000259" key="1">
    <source>
        <dbReference type="Pfam" id="PF05448"/>
    </source>
</evidence>
<proteinExistence type="predicted"/>
<dbReference type="InterPro" id="IPR008391">
    <property type="entry name" value="AXE1_dom"/>
</dbReference>
<dbReference type="InterPro" id="IPR029058">
    <property type="entry name" value="AB_hydrolase_fold"/>
</dbReference>
<protein>
    <recommendedName>
        <fullName evidence="1">Acetyl xylan esterase domain-containing protein</fullName>
    </recommendedName>
</protein>
<dbReference type="EMBL" id="BMIK01000002">
    <property type="protein sequence ID" value="GGC18524.1"/>
    <property type="molecule type" value="Genomic_DNA"/>
</dbReference>
<accession>A0ABQ1L5J1</accession>
<comment type="caution">
    <text evidence="2">The sequence shown here is derived from an EMBL/GenBank/DDBJ whole genome shotgun (WGS) entry which is preliminary data.</text>
</comment>
<gene>
    <name evidence="2" type="ORF">GCM10011386_08020</name>
</gene>
<dbReference type="SUPFAM" id="SSF53474">
    <property type="entry name" value="alpha/beta-Hydrolases"/>
    <property type="match status" value="2"/>
</dbReference>
<evidence type="ECO:0000313" key="3">
    <source>
        <dbReference type="Proteomes" id="UP000597338"/>
    </source>
</evidence>
<dbReference type="InterPro" id="IPR050261">
    <property type="entry name" value="FrsA_esterase"/>
</dbReference>
<feature type="domain" description="Acetyl xylan esterase" evidence="1">
    <location>
        <begin position="103"/>
        <end position="254"/>
    </location>
</feature>
<dbReference type="PANTHER" id="PTHR22946:SF8">
    <property type="entry name" value="ACETYL XYLAN ESTERASE DOMAIN-CONTAINING PROTEIN"/>
    <property type="match status" value="1"/>
</dbReference>
<dbReference type="Pfam" id="PF05448">
    <property type="entry name" value="AXE1"/>
    <property type="match status" value="1"/>
</dbReference>
<reference evidence="3" key="1">
    <citation type="journal article" date="2019" name="Int. J. Syst. Evol. Microbiol.">
        <title>The Global Catalogue of Microorganisms (GCM) 10K type strain sequencing project: providing services to taxonomists for standard genome sequencing and annotation.</title>
        <authorList>
            <consortium name="The Broad Institute Genomics Platform"/>
            <consortium name="The Broad Institute Genome Sequencing Center for Infectious Disease"/>
            <person name="Wu L."/>
            <person name="Ma J."/>
        </authorList>
    </citation>
    <scope>NUCLEOTIDE SEQUENCE [LARGE SCALE GENOMIC DNA]</scope>
    <source>
        <strain evidence="3">CGMCC 1.15342</strain>
    </source>
</reference>
<sequence>MNSLMKTFVWVILAGQLPFSTHGQDSPLPHVFEGEPADYPAMQLRLDAAKAAQRQQLPRTAADWKVHASRLKSRIAEDLALSYQPDLPLDIRETGTVQGDGFTVRNISFQTQPGVLATANLYVPSGNGPFPAVVITHGHWPDGRRAPLFQAVAQTLVRSGYVCLNIDAWGAGERGTLPGQQEYHGANLGASLMNVGHTLMGLQLADNMRGIDLLASLPYVDSTRIGATGASGGGNQTMWLAAMDDRVKAAMPVVSVGTFQSYIMNSNCICELLPTGLTYTEEAGILALVAPRALKIISAVEEKNPSFMPQQMLISYRQVKSLYRMLGAADHIAYHIAAGGHDYSAEMREHLLGWFDLYLKGEGTGAPKETPAVVPIEVSLLATYPEGKRDDAVATTERFCQQEGQRLKAGEADAQLPRLAVLREALRQLLHFRPLTATRVTDYSPKEEWQRMAVETDAGGIIPVLYTRPKEGNRYTLLLHGSGKDSIPPMRIQQLLDEGYGVMVADLWGTGEQGSDEAQRVDGALPPFHTIARSALWLGKPIMATWAAETQLLLQLCIDQLGATDVHIEAYRDAALAASYALALSEVPRVEFRLTDFPSSYLFDSREGIEYYSMAVHVPRILQWGDVPLLLAMSGTKLILDGAKTLSGRPLNRSECLNYQQEIENIAVRIGGPPITVQFTDITQ</sequence>
<evidence type="ECO:0000313" key="2">
    <source>
        <dbReference type="EMBL" id="GGC18524.1"/>
    </source>
</evidence>
<keyword evidence="3" id="KW-1185">Reference proteome</keyword>